<evidence type="ECO:0000313" key="7">
    <source>
        <dbReference type="Proteomes" id="UP000240010"/>
    </source>
</evidence>
<dbReference type="InterPro" id="IPR001129">
    <property type="entry name" value="Membr-assoc_MAPEG"/>
</dbReference>
<reference evidence="6 7" key="1">
    <citation type="submission" date="2018-02" db="EMBL/GenBank/DDBJ databases">
        <title>Subsurface microbial communities from deep shales in Ohio and West Virginia, USA.</title>
        <authorList>
            <person name="Wrighton K."/>
        </authorList>
    </citation>
    <scope>NUCLEOTIDE SEQUENCE [LARGE SCALE GENOMIC DNA]</scope>
    <source>
        <strain evidence="6 7">OWC-DMM</strain>
    </source>
</reference>
<feature type="transmembrane region" description="Helical" evidence="5">
    <location>
        <begin position="72"/>
        <end position="94"/>
    </location>
</feature>
<evidence type="ECO:0000256" key="5">
    <source>
        <dbReference type="SAM" id="Phobius"/>
    </source>
</evidence>
<protein>
    <recommendedName>
        <fullName evidence="8">Membrane-associated protein in eicosanoid and glutathione metabolism (MAPEG)</fullName>
    </recommendedName>
</protein>
<evidence type="ECO:0008006" key="8">
    <source>
        <dbReference type="Google" id="ProtNLM"/>
    </source>
</evidence>
<name>A0A2S6H7I1_9GAMM</name>
<accession>A0A2S6H7I1</accession>
<keyword evidence="3 5" id="KW-1133">Transmembrane helix</keyword>
<dbReference type="PANTHER" id="PTHR35814">
    <property type="match status" value="1"/>
</dbReference>
<comment type="subcellular location">
    <subcellularLocation>
        <location evidence="1">Membrane</location>
    </subcellularLocation>
</comment>
<gene>
    <name evidence="6" type="ORF">B0F87_11434</name>
</gene>
<evidence type="ECO:0000313" key="6">
    <source>
        <dbReference type="EMBL" id="PPK73437.1"/>
    </source>
</evidence>
<dbReference type="Proteomes" id="UP000240010">
    <property type="component" value="Unassembled WGS sequence"/>
</dbReference>
<feature type="transmembrane region" description="Helical" evidence="5">
    <location>
        <begin position="106"/>
        <end position="128"/>
    </location>
</feature>
<dbReference type="GO" id="GO:0016020">
    <property type="term" value="C:membrane"/>
    <property type="evidence" value="ECO:0007669"/>
    <property type="project" value="UniProtKB-SubCell"/>
</dbReference>
<dbReference type="RefSeq" id="WP_027148310.1">
    <property type="nucleotide sequence ID" value="NZ_PTIZ01000014.1"/>
</dbReference>
<proteinExistence type="predicted"/>
<comment type="caution">
    <text evidence="6">The sequence shown here is derived from an EMBL/GenBank/DDBJ whole genome shotgun (WGS) entry which is preliminary data.</text>
</comment>
<evidence type="ECO:0000256" key="1">
    <source>
        <dbReference type="ARBA" id="ARBA00004370"/>
    </source>
</evidence>
<feature type="transmembrane region" description="Helical" evidence="5">
    <location>
        <begin position="46"/>
        <end position="66"/>
    </location>
</feature>
<evidence type="ECO:0000256" key="3">
    <source>
        <dbReference type="ARBA" id="ARBA00022989"/>
    </source>
</evidence>
<evidence type="ECO:0000256" key="4">
    <source>
        <dbReference type="ARBA" id="ARBA00023136"/>
    </source>
</evidence>
<dbReference type="InterPro" id="IPR023352">
    <property type="entry name" value="MAPEG-like_dom_sf"/>
</dbReference>
<dbReference type="AlphaFoldDB" id="A0A2S6H7I1"/>
<sequence length="130" mass="14142">MITSIYASLAALLIVRLTLSVIKLRRKNRVSVGDGGNEGLQLAIRAHANAVEYIPIALMLLLTLELNGAPKILIHILGATLIIGRILHAMGLPAKDFKKRVLGMQITIYLLIGLAVLNILFFVFAGTLKF</sequence>
<keyword evidence="2 5" id="KW-0812">Transmembrane</keyword>
<keyword evidence="4 5" id="KW-0472">Membrane</keyword>
<dbReference type="PANTHER" id="PTHR35814:SF1">
    <property type="entry name" value="GLUTATHIONE S-TRANSFERASE-RELATED"/>
    <property type="match status" value="1"/>
</dbReference>
<dbReference type="Gene3D" id="1.20.120.550">
    <property type="entry name" value="Membrane associated eicosanoid/glutathione metabolism-like domain"/>
    <property type="match status" value="1"/>
</dbReference>
<dbReference type="EMBL" id="PTIZ01000014">
    <property type="protein sequence ID" value="PPK73437.1"/>
    <property type="molecule type" value="Genomic_DNA"/>
</dbReference>
<evidence type="ECO:0000256" key="2">
    <source>
        <dbReference type="ARBA" id="ARBA00022692"/>
    </source>
</evidence>
<feature type="transmembrane region" description="Helical" evidence="5">
    <location>
        <begin position="6"/>
        <end position="25"/>
    </location>
</feature>
<dbReference type="SUPFAM" id="SSF161084">
    <property type="entry name" value="MAPEG domain-like"/>
    <property type="match status" value="1"/>
</dbReference>
<organism evidence="6 7">
    <name type="scientific">Methylobacter tundripaludum</name>
    <dbReference type="NCBI Taxonomy" id="173365"/>
    <lineage>
        <taxon>Bacteria</taxon>
        <taxon>Pseudomonadati</taxon>
        <taxon>Pseudomonadota</taxon>
        <taxon>Gammaproteobacteria</taxon>
        <taxon>Methylococcales</taxon>
        <taxon>Methylococcaceae</taxon>
        <taxon>Methylobacter</taxon>
    </lineage>
</organism>
<dbReference type="Pfam" id="PF01124">
    <property type="entry name" value="MAPEG"/>
    <property type="match status" value="1"/>
</dbReference>